<proteinExistence type="predicted"/>
<organism evidence="4">
    <name type="scientific">Aphanomyces invadans</name>
    <dbReference type="NCBI Taxonomy" id="157072"/>
    <lineage>
        <taxon>Eukaryota</taxon>
        <taxon>Sar</taxon>
        <taxon>Stramenopiles</taxon>
        <taxon>Oomycota</taxon>
        <taxon>Saprolegniomycetes</taxon>
        <taxon>Saprolegniales</taxon>
        <taxon>Verrucalvaceae</taxon>
        <taxon>Aphanomyces</taxon>
    </lineage>
</organism>
<keyword evidence="1" id="KW-0175">Coiled coil</keyword>
<dbReference type="OrthoDB" id="70710at2759"/>
<evidence type="ECO:0000256" key="1">
    <source>
        <dbReference type="SAM" id="Coils"/>
    </source>
</evidence>
<dbReference type="EMBL" id="KI913969">
    <property type="protein sequence ID" value="ETV98565.1"/>
    <property type="molecule type" value="Genomic_DNA"/>
</dbReference>
<evidence type="ECO:0000313" key="4">
    <source>
        <dbReference type="EMBL" id="ETV98565.1"/>
    </source>
</evidence>
<protein>
    <submittedName>
        <fullName evidence="4">Uncharacterized protein</fullName>
    </submittedName>
</protein>
<dbReference type="RefSeq" id="XP_008872762.1">
    <property type="nucleotide sequence ID" value="XM_008874540.1"/>
</dbReference>
<gene>
    <name evidence="4" type="ORF">H310_08689</name>
</gene>
<name>A0A024TWM4_9STRA</name>
<reference evidence="4" key="1">
    <citation type="submission" date="2013-12" db="EMBL/GenBank/DDBJ databases">
        <title>The Genome Sequence of Aphanomyces invadans NJM9701.</title>
        <authorList>
            <consortium name="The Broad Institute Genomics Platform"/>
            <person name="Russ C."/>
            <person name="Tyler B."/>
            <person name="van West P."/>
            <person name="Dieguez-Uribeondo J."/>
            <person name="Young S.K."/>
            <person name="Zeng Q."/>
            <person name="Gargeya S."/>
            <person name="Fitzgerald M."/>
            <person name="Abouelleil A."/>
            <person name="Alvarado L."/>
            <person name="Chapman S.B."/>
            <person name="Gainer-Dewar J."/>
            <person name="Goldberg J."/>
            <person name="Griggs A."/>
            <person name="Gujja S."/>
            <person name="Hansen M."/>
            <person name="Howarth C."/>
            <person name="Imamovic A."/>
            <person name="Ireland A."/>
            <person name="Larimer J."/>
            <person name="McCowan C."/>
            <person name="Murphy C."/>
            <person name="Pearson M."/>
            <person name="Poon T.W."/>
            <person name="Priest M."/>
            <person name="Roberts A."/>
            <person name="Saif S."/>
            <person name="Shea T."/>
            <person name="Sykes S."/>
            <person name="Wortman J."/>
            <person name="Nusbaum C."/>
            <person name="Birren B."/>
        </authorList>
    </citation>
    <scope>NUCLEOTIDE SEQUENCE [LARGE SCALE GENOMIC DNA]</scope>
    <source>
        <strain evidence="4">NJM9701</strain>
    </source>
</reference>
<dbReference type="VEuPathDB" id="FungiDB:H310_08689"/>
<accession>A0A024TWM4</accession>
<evidence type="ECO:0000256" key="3">
    <source>
        <dbReference type="SAM" id="Phobius"/>
    </source>
</evidence>
<dbReference type="AlphaFoldDB" id="A0A024TWM4"/>
<dbReference type="GeneID" id="20085739"/>
<keyword evidence="3" id="KW-1133">Transmembrane helix</keyword>
<feature type="coiled-coil region" evidence="1">
    <location>
        <begin position="118"/>
        <end position="163"/>
    </location>
</feature>
<feature type="region of interest" description="Disordered" evidence="2">
    <location>
        <begin position="1"/>
        <end position="51"/>
    </location>
</feature>
<keyword evidence="3" id="KW-0472">Membrane</keyword>
<keyword evidence="3" id="KW-0812">Transmembrane</keyword>
<evidence type="ECO:0000256" key="2">
    <source>
        <dbReference type="SAM" id="MobiDB-lite"/>
    </source>
</evidence>
<feature type="transmembrane region" description="Helical" evidence="3">
    <location>
        <begin position="174"/>
        <end position="199"/>
    </location>
</feature>
<sequence length="220" mass="25388">MQRQEGDIFHTPTKDSAFQQDLTSRHRRRRSDRENPSPSFRPQPSRHRRSNRIQAHLDEATTVLDLIHREKLHRPNVELLAQSFQSHMLEVMTKQKLHLEQQTALLKAAAAAAEHSFHQLAQQQLEDFDQELAELKANHDAAMAQLRRQLDEKDALLRQWDKVPIRVSPKWLDAASWALLALAVLFATIQACQCLWASVVAKDHVVMRRYVTSARVTNST</sequence>